<dbReference type="AlphaFoldDB" id="A0A9N9J9R8"/>
<sequence length="81" mass="9385">YTRPSARINTIPMNQLENVKDWLECDIQFYREASDVQLALLNKEFKQFTEKVAEAGVPFRNNVLLQPTTECLVHLTELSTN</sequence>
<proteinExistence type="predicted"/>
<protein>
    <submittedName>
        <fullName evidence="1">25229_t:CDS:1</fullName>
    </submittedName>
</protein>
<dbReference type="EMBL" id="CAJVQA010021928">
    <property type="protein sequence ID" value="CAG8771243.1"/>
    <property type="molecule type" value="Genomic_DNA"/>
</dbReference>
<keyword evidence="2" id="KW-1185">Reference proteome</keyword>
<accession>A0A9N9J9R8</accession>
<evidence type="ECO:0000313" key="1">
    <source>
        <dbReference type="EMBL" id="CAG8771243.1"/>
    </source>
</evidence>
<dbReference type="InterPro" id="IPR011993">
    <property type="entry name" value="PH-like_dom_sf"/>
</dbReference>
<name>A0A9N9J9R8_9GLOM</name>
<feature type="non-terminal residue" evidence="1">
    <location>
        <position position="1"/>
    </location>
</feature>
<evidence type="ECO:0000313" key="2">
    <source>
        <dbReference type="Proteomes" id="UP000789759"/>
    </source>
</evidence>
<comment type="caution">
    <text evidence="1">The sequence shown here is derived from an EMBL/GenBank/DDBJ whole genome shotgun (WGS) entry which is preliminary data.</text>
</comment>
<dbReference type="Gene3D" id="2.30.29.30">
    <property type="entry name" value="Pleckstrin-homology domain (PH domain)/Phosphotyrosine-binding domain (PTB)"/>
    <property type="match status" value="1"/>
</dbReference>
<reference evidence="1" key="1">
    <citation type="submission" date="2021-06" db="EMBL/GenBank/DDBJ databases">
        <authorList>
            <person name="Kallberg Y."/>
            <person name="Tangrot J."/>
            <person name="Rosling A."/>
        </authorList>
    </citation>
    <scope>NUCLEOTIDE SEQUENCE</scope>
    <source>
        <strain evidence="1">FL966</strain>
    </source>
</reference>
<organism evidence="1 2">
    <name type="scientific">Cetraspora pellucida</name>
    <dbReference type="NCBI Taxonomy" id="1433469"/>
    <lineage>
        <taxon>Eukaryota</taxon>
        <taxon>Fungi</taxon>
        <taxon>Fungi incertae sedis</taxon>
        <taxon>Mucoromycota</taxon>
        <taxon>Glomeromycotina</taxon>
        <taxon>Glomeromycetes</taxon>
        <taxon>Diversisporales</taxon>
        <taxon>Gigasporaceae</taxon>
        <taxon>Cetraspora</taxon>
    </lineage>
</organism>
<gene>
    <name evidence="1" type="ORF">CPELLU_LOCUS15891</name>
</gene>
<dbReference type="OrthoDB" id="10251642at2759"/>
<dbReference type="Proteomes" id="UP000789759">
    <property type="component" value="Unassembled WGS sequence"/>
</dbReference>